<dbReference type="EMBL" id="CP050486">
    <property type="protein sequence ID" value="QOG29280.1"/>
    <property type="molecule type" value="Genomic_DNA"/>
</dbReference>
<evidence type="ECO:0000313" key="2">
    <source>
        <dbReference type="Proteomes" id="UP000516696"/>
    </source>
</evidence>
<keyword evidence="1" id="KW-0614">Plasmid</keyword>
<reference evidence="1 2" key="1">
    <citation type="submission" date="2020-03" db="EMBL/GenBank/DDBJ databases">
        <title>Characterization of ganglioside-mimicking enterococci.</title>
        <authorList>
            <person name="Patry R.T."/>
            <person name="Nothaft H."/>
            <person name="Bridger R."/>
            <person name="Shajahan A."/>
            <person name="Huynh S."/>
            <person name="Sanchez S."/>
            <person name="Azadi P."/>
            <person name="Cooper K."/>
            <person name="Miller W.G."/>
            <person name="Parker C.T."/>
            <person name="Wells L."/>
            <person name="Szymanski C.M."/>
        </authorList>
    </citation>
    <scope>NUCLEOTIDE SEQUENCE [LARGE SCALE GENOMIC DNA]</scope>
    <source>
        <strain evidence="1 2">EGM181</strain>
        <plasmid evidence="1 2">pEGM181-2</plasmid>
    </source>
</reference>
<dbReference type="AlphaFoldDB" id="A0AAE7MTC5"/>
<dbReference type="Proteomes" id="UP000516696">
    <property type="component" value="Plasmid pEGM181-2"/>
</dbReference>
<dbReference type="RefSeq" id="WP_192189576.1">
    <property type="nucleotide sequence ID" value="NZ_CP050486.1"/>
</dbReference>
<evidence type="ECO:0000313" key="1">
    <source>
        <dbReference type="EMBL" id="QOG29280.1"/>
    </source>
</evidence>
<sequence length="122" mass="14064">MITDKLLVLTKHKTADYSYYVLLADNVLIEIMQTSEDSIFSLKIGKNEIVFDLIAEALLVVDFENFSDSEGVKTHAIEPLKFDNYTFKYSYITDSLRNIVSIDLDIAKYCNQSIKRFNFSTK</sequence>
<accession>A0AAE7MTC5</accession>
<name>A0AAE7MTC5_ENTGA</name>
<gene>
    <name evidence="1" type="ORF">EGM181_18380</name>
</gene>
<geneLocation type="plasmid" evidence="1 2">
    <name>pEGM181-2</name>
</geneLocation>
<proteinExistence type="predicted"/>
<organism evidence="1 2">
    <name type="scientific">Enterococcus gallinarum</name>
    <dbReference type="NCBI Taxonomy" id="1353"/>
    <lineage>
        <taxon>Bacteria</taxon>
        <taxon>Bacillati</taxon>
        <taxon>Bacillota</taxon>
        <taxon>Bacilli</taxon>
        <taxon>Lactobacillales</taxon>
        <taxon>Enterococcaceae</taxon>
        <taxon>Enterococcus</taxon>
    </lineage>
</organism>
<protein>
    <submittedName>
        <fullName evidence="1">Uncharacterized protein</fullName>
    </submittedName>
</protein>